<proteinExistence type="predicted"/>
<evidence type="ECO:0000313" key="1">
    <source>
        <dbReference type="EMBL" id="AAO10891.1"/>
    </source>
</evidence>
<organism evidence="1 2">
    <name type="scientific">Vibrio vulnificus (strain CMCP6)</name>
    <dbReference type="NCBI Taxonomy" id="216895"/>
    <lineage>
        <taxon>Bacteria</taxon>
        <taxon>Pseudomonadati</taxon>
        <taxon>Pseudomonadota</taxon>
        <taxon>Gammaproteobacteria</taxon>
        <taxon>Vibrionales</taxon>
        <taxon>Vibrionaceae</taxon>
        <taxon>Vibrio</taxon>
    </lineage>
</organism>
<accession>A0A3Q0L620</accession>
<sequence>MPEVSAFLAITAEEEAATALFLALKNKKYNRAKELNKKRHQHKGGVYPFLSLLKETILALKEGPTYELIIEEGPKASLLKLRHIIFIDGEYRYFYPDPPLNLFSLDSMGKAQDYFEGVKSIAVERGILSIRDHIEKVANIRNTILYASDSSLPNVSNVEEMLSRHIGAALIIQMIYLLVVQNKKQNLVEQCLDVFLSVQCGFTANET</sequence>
<protein>
    <submittedName>
        <fullName evidence="1">Uncharacterized protein</fullName>
    </submittedName>
</protein>
<name>A0A3Q0L620_VIBVU</name>
<reference evidence="1 2" key="2">
    <citation type="journal article" date="2003" name="Infect. Immun.">
        <title>Characterization and pathogenic significance of Vibrio vulnificus antigens preferentially expressed in septicemic patients.</title>
        <authorList>
            <person name="Kim Y.R."/>
            <person name="Lee S.E."/>
            <person name="Kim C.M."/>
            <person name="Kim S.Y."/>
            <person name="Shin E.K."/>
            <person name="Shin D.H."/>
            <person name="Chung S.S."/>
            <person name="Choy H.E."/>
            <person name="Progulske-Fox A."/>
            <person name="Hillman J.D."/>
            <person name="Handfield M."/>
            <person name="Rhee J.H."/>
        </authorList>
    </citation>
    <scope>NUCLEOTIDE SEQUENCE [LARGE SCALE GENOMIC DNA]</scope>
    <source>
        <strain evidence="1 2">CMCP6</strain>
    </source>
</reference>
<dbReference type="KEGG" id="vvu:VV1_2535"/>
<evidence type="ECO:0000313" key="2">
    <source>
        <dbReference type="Proteomes" id="UP000002275"/>
    </source>
</evidence>
<gene>
    <name evidence="1" type="ordered locus">VV1_2535</name>
</gene>
<dbReference type="Proteomes" id="UP000002275">
    <property type="component" value="Chromosome I"/>
</dbReference>
<dbReference type="EMBL" id="AE016795">
    <property type="protein sequence ID" value="AAO10891.1"/>
    <property type="molecule type" value="Genomic_DNA"/>
</dbReference>
<dbReference type="AlphaFoldDB" id="A0A3Q0L620"/>
<reference evidence="2" key="1">
    <citation type="submission" date="2002-12" db="EMBL/GenBank/DDBJ databases">
        <title>Complete genome sequence of Vibrio vulnificus CMCP6.</title>
        <authorList>
            <person name="Rhee J.H."/>
            <person name="Kim S.Y."/>
            <person name="Chung S.S."/>
            <person name="Kim J.J."/>
            <person name="Moon Y.H."/>
            <person name="Jeong H."/>
            <person name="Choy H.E."/>
        </authorList>
    </citation>
    <scope>NUCLEOTIDE SEQUENCE [LARGE SCALE GENOMIC DNA]</scope>
    <source>
        <strain evidence="2">CMCP6</strain>
    </source>
</reference>
<reference evidence="1 2" key="3">
    <citation type="journal article" date="2011" name="Mol. Syst. Biol.">
        <title>Integrative genome-scale metabolic analysis of Vibrio vulnificus for drug targeting and discovery.</title>
        <authorList>
            <person name="Kim H.U."/>
            <person name="Kim S.Y."/>
            <person name="Jeong H."/>
            <person name="Kim T.Y."/>
            <person name="Kim J.J."/>
            <person name="Choy H.E."/>
            <person name="Yi K.Y."/>
            <person name="Rhee J.H."/>
            <person name="Lee S.Y."/>
        </authorList>
    </citation>
    <scope>NUCLEOTIDE SEQUENCE [LARGE SCALE GENOMIC DNA]</scope>
    <source>
        <strain evidence="1 2">CMCP6</strain>
    </source>
</reference>